<comment type="caution">
    <text evidence="1">The sequence shown here is derived from an EMBL/GenBank/DDBJ whole genome shotgun (WGS) entry which is preliminary data.</text>
</comment>
<feature type="non-terminal residue" evidence="1">
    <location>
        <position position="66"/>
    </location>
</feature>
<protein>
    <submittedName>
        <fullName evidence="1">Uncharacterized protein</fullName>
    </submittedName>
</protein>
<name>A0A502JHW0_HAEHA</name>
<dbReference type="AlphaFoldDB" id="A0A502JHW0"/>
<gene>
    <name evidence="1" type="ORF">EUX54_07760</name>
</gene>
<sequence length="66" mass="7733">MKTVKARLTELKNLINTKINKDYEWMGEIKSPEIIKEIEKLYPLIEKIEKSGKTLETVSYTHLTLP</sequence>
<dbReference type="Proteomes" id="UP000318695">
    <property type="component" value="Unassembled WGS sequence"/>
</dbReference>
<evidence type="ECO:0000313" key="2">
    <source>
        <dbReference type="Proteomes" id="UP000318695"/>
    </source>
</evidence>
<reference evidence="1 2" key="1">
    <citation type="submission" date="2019-01" db="EMBL/GenBank/DDBJ databases">
        <title>Comparative genomic analysis identifies haemin-independent Haemophilus haemolyticus: a formal re-classification of Haemophilus intermedius.</title>
        <authorList>
            <person name="Harris T.M."/>
            <person name="Price E.P."/>
            <person name="Sarovich D.S."/>
            <person name="Norskov-Lauritsen N."/>
            <person name="Beissbarth J."/>
            <person name="Chang A.B."/>
            <person name="Smith-Vaughan H.C."/>
        </authorList>
    </citation>
    <scope>NUCLEOTIDE SEQUENCE [LARGE SCALE GENOMIC DNA]</scope>
    <source>
        <strain evidence="1 2">CCUG 30218</strain>
    </source>
</reference>
<accession>A0A502JHW0</accession>
<organism evidence="1 2">
    <name type="scientific">Haemophilus haemolyticus</name>
    <dbReference type="NCBI Taxonomy" id="726"/>
    <lineage>
        <taxon>Bacteria</taxon>
        <taxon>Pseudomonadati</taxon>
        <taxon>Pseudomonadota</taxon>
        <taxon>Gammaproteobacteria</taxon>
        <taxon>Pasteurellales</taxon>
        <taxon>Pasteurellaceae</taxon>
        <taxon>Haemophilus</taxon>
    </lineage>
</organism>
<proteinExistence type="predicted"/>
<evidence type="ECO:0000313" key="1">
    <source>
        <dbReference type="EMBL" id="TPG98473.1"/>
    </source>
</evidence>
<dbReference type="EMBL" id="SDPI01000044">
    <property type="protein sequence ID" value="TPG98473.1"/>
    <property type="molecule type" value="Genomic_DNA"/>
</dbReference>